<evidence type="ECO:0000256" key="2">
    <source>
        <dbReference type="SAM" id="Phobius"/>
    </source>
</evidence>
<reference evidence="4 5" key="1">
    <citation type="journal article" date="2016" name="Nat. Commun.">
        <title>Thousands of microbial genomes shed light on interconnected biogeochemical processes in an aquifer system.</title>
        <authorList>
            <person name="Anantharaman K."/>
            <person name="Brown C.T."/>
            <person name="Hug L.A."/>
            <person name="Sharon I."/>
            <person name="Castelle C.J."/>
            <person name="Probst A.J."/>
            <person name="Thomas B.C."/>
            <person name="Singh A."/>
            <person name="Wilkins M.J."/>
            <person name="Karaoz U."/>
            <person name="Brodie E.L."/>
            <person name="Williams K.H."/>
            <person name="Hubbard S.S."/>
            <person name="Banfield J.F."/>
        </authorList>
    </citation>
    <scope>NUCLEOTIDE SEQUENCE [LARGE SCALE GENOMIC DNA]</scope>
</reference>
<organism evidence="4 5">
    <name type="scientific">Candidatus Falkowbacteria bacterium RBG_13_39_14</name>
    <dbReference type="NCBI Taxonomy" id="1797985"/>
    <lineage>
        <taxon>Bacteria</taxon>
        <taxon>Candidatus Falkowiibacteriota</taxon>
    </lineage>
</organism>
<dbReference type="Gene3D" id="3.40.1440.10">
    <property type="entry name" value="GIY-YIG endonuclease"/>
    <property type="match status" value="1"/>
</dbReference>
<comment type="similarity">
    <text evidence="1">Belongs to the UPF0213 family.</text>
</comment>
<keyword evidence="2" id="KW-0812">Transmembrane</keyword>
<dbReference type="PANTHER" id="PTHR34477:SF5">
    <property type="entry name" value="BSL5627 PROTEIN"/>
    <property type="match status" value="1"/>
</dbReference>
<dbReference type="SUPFAM" id="SSF82771">
    <property type="entry name" value="GIY-YIG endonuclease"/>
    <property type="match status" value="1"/>
</dbReference>
<dbReference type="STRING" id="1797985.A2Y83_00455"/>
<evidence type="ECO:0000313" key="5">
    <source>
        <dbReference type="Proteomes" id="UP000178323"/>
    </source>
</evidence>
<evidence type="ECO:0000259" key="3">
    <source>
        <dbReference type="PROSITE" id="PS50164"/>
    </source>
</evidence>
<proteinExistence type="inferred from homology"/>
<evidence type="ECO:0000256" key="1">
    <source>
        <dbReference type="ARBA" id="ARBA00007435"/>
    </source>
</evidence>
<dbReference type="Pfam" id="PF01541">
    <property type="entry name" value="GIY-YIG"/>
    <property type="match status" value="1"/>
</dbReference>
<sequence>MSRNYNFYVYIMASSSGTLYIGVTNSLERRVVEHKNDLIEGFSKQYQCHRLVYYEQYNDIRNAIAREKQMKNWGREKKENLTRTMNPKWVDLSAGWLNLKGIPRLATLARNDTRVG</sequence>
<dbReference type="CDD" id="cd10448">
    <property type="entry name" value="GIY-YIG_unchar_3"/>
    <property type="match status" value="1"/>
</dbReference>
<dbReference type="PROSITE" id="PS50164">
    <property type="entry name" value="GIY_YIG"/>
    <property type="match status" value="1"/>
</dbReference>
<protein>
    <recommendedName>
        <fullName evidence="3">GIY-YIG domain-containing protein</fullName>
    </recommendedName>
</protein>
<evidence type="ECO:0000313" key="4">
    <source>
        <dbReference type="EMBL" id="OGF22567.1"/>
    </source>
</evidence>
<dbReference type="EMBL" id="MFFS01000021">
    <property type="protein sequence ID" value="OGF22567.1"/>
    <property type="molecule type" value="Genomic_DNA"/>
</dbReference>
<accession>A0A1F5S7C9</accession>
<feature type="transmembrane region" description="Helical" evidence="2">
    <location>
        <begin position="7"/>
        <end position="23"/>
    </location>
</feature>
<dbReference type="Proteomes" id="UP000178323">
    <property type="component" value="Unassembled WGS sequence"/>
</dbReference>
<dbReference type="InterPro" id="IPR050190">
    <property type="entry name" value="UPF0213_domain"/>
</dbReference>
<keyword evidence="2" id="KW-0472">Membrane</keyword>
<dbReference type="PANTHER" id="PTHR34477">
    <property type="entry name" value="UPF0213 PROTEIN YHBQ"/>
    <property type="match status" value="1"/>
</dbReference>
<feature type="domain" description="GIY-YIG" evidence="3">
    <location>
        <begin position="5"/>
        <end position="81"/>
    </location>
</feature>
<gene>
    <name evidence="4" type="ORF">A2Y83_00455</name>
</gene>
<comment type="caution">
    <text evidence="4">The sequence shown here is derived from an EMBL/GenBank/DDBJ whole genome shotgun (WGS) entry which is preliminary data.</text>
</comment>
<name>A0A1F5S7C9_9BACT</name>
<dbReference type="InterPro" id="IPR000305">
    <property type="entry name" value="GIY-YIG_endonuc"/>
</dbReference>
<keyword evidence="2" id="KW-1133">Transmembrane helix</keyword>
<dbReference type="InterPro" id="IPR035901">
    <property type="entry name" value="GIY-YIG_endonuc_sf"/>
</dbReference>
<dbReference type="AlphaFoldDB" id="A0A1F5S7C9"/>